<feature type="transmembrane region" description="Helical" evidence="1">
    <location>
        <begin position="68"/>
        <end position="88"/>
    </location>
</feature>
<keyword evidence="1" id="KW-0812">Transmembrane</keyword>
<evidence type="ECO:0000313" key="3">
    <source>
        <dbReference type="Proteomes" id="UP001580928"/>
    </source>
</evidence>
<comment type="caution">
    <text evidence="2">The sequence shown here is derived from an EMBL/GenBank/DDBJ whole genome shotgun (WGS) entry which is preliminary data.</text>
</comment>
<evidence type="ECO:0000313" key="2">
    <source>
        <dbReference type="EMBL" id="MFB5946455.1"/>
    </source>
</evidence>
<dbReference type="Proteomes" id="UP001580928">
    <property type="component" value="Unassembled WGS sequence"/>
</dbReference>
<gene>
    <name evidence="2" type="ORF">WKR92_11490</name>
</gene>
<keyword evidence="3" id="KW-1185">Reference proteome</keyword>
<protein>
    <submittedName>
        <fullName evidence="2">DUF4870 domain-containing protein</fullName>
    </submittedName>
</protein>
<sequence length="108" mass="11848">MKAKTISIVAYITIIGWVIAYLQYKQRKQKNELASYHLSQGLGVFIFAVVLNILLTIVISVVPSLGSILALVGLLPIVFLVFGIITAANEARKPVPIIGKLFEGMFNF</sequence>
<keyword evidence="1" id="KW-1133">Transmembrane helix</keyword>
<dbReference type="EMBL" id="JBBVGT010000003">
    <property type="protein sequence ID" value="MFB5946455.1"/>
    <property type="molecule type" value="Genomic_DNA"/>
</dbReference>
<reference evidence="2 3" key="1">
    <citation type="submission" date="2024-04" db="EMBL/GenBank/DDBJ databases">
        <title>Albibacterium profundi sp. nov., isolated from sediment of the Challenger Deep of Mariana Trench.</title>
        <authorList>
            <person name="Wang Y."/>
        </authorList>
    </citation>
    <scope>NUCLEOTIDE SEQUENCE [LARGE SCALE GENOMIC DNA]</scope>
    <source>
        <strain evidence="2 3">RHL897</strain>
    </source>
</reference>
<feature type="transmembrane region" description="Helical" evidence="1">
    <location>
        <begin position="42"/>
        <end position="62"/>
    </location>
</feature>
<organism evidence="2 3">
    <name type="scientific">Albibacterium profundi</name>
    <dbReference type="NCBI Taxonomy" id="3134906"/>
    <lineage>
        <taxon>Bacteria</taxon>
        <taxon>Pseudomonadati</taxon>
        <taxon>Bacteroidota</taxon>
        <taxon>Sphingobacteriia</taxon>
        <taxon>Sphingobacteriales</taxon>
        <taxon>Sphingobacteriaceae</taxon>
        <taxon>Albibacterium</taxon>
    </lineage>
</organism>
<accession>A0ABV5CGB9</accession>
<evidence type="ECO:0000256" key="1">
    <source>
        <dbReference type="SAM" id="Phobius"/>
    </source>
</evidence>
<dbReference type="RefSeq" id="WP_375557984.1">
    <property type="nucleotide sequence ID" value="NZ_JBBVGT010000003.1"/>
</dbReference>
<feature type="transmembrane region" description="Helical" evidence="1">
    <location>
        <begin position="6"/>
        <end position="22"/>
    </location>
</feature>
<proteinExistence type="predicted"/>
<keyword evidence="1" id="KW-0472">Membrane</keyword>
<name>A0ABV5CGB9_9SPHI</name>